<gene>
    <name evidence="1" type="ORF">PACLA_8A048094</name>
</gene>
<dbReference type="SUPFAM" id="SSF47391">
    <property type="entry name" value="Dimerization-anchoring domain of cAMP-dependent PK regulatory subunit"/>
    <property type="match status" value="1"/>
</dbReference>
<accession>A0A6S7FM20</accession>
<protein>
    <submittedName>
        <fullName evidence="1">Uncharacterized protein</fullName>
    </submittedName>
</protein>
<dbReference type="InterPro" id="IPR003117">
    <property type="entry name" value="cAMP_dep_PK_reg_su_I/II_a/b"/>
</dbReference>
<dbReference type="Proteomes" id="UP001152795">
    <property type="component" value="Unassembled WGS sequence"/>
</dbReference>
<keyword evidence="2" id="KW-1185">Reference proteome</keyword>
<evidence type="ECO:0000313" key="1">
    <source>
        <dbReference type="EMBL" id="CAB3977833.1"/>
    </source>
</evidence>
<dbReference type="EMBL" id="CACRXK020000073">
    <property type="protein sequence ID" value="CAB3977833.1"/>
    <property type="molecule type" value="Genomic_DNA"/>
</dbReference>
<dbReference type="Pfam" id="PF02197">
    <property type="entry name" value="RIIa"/>
    <property type="match status" value="1"/>
</dbReference>
<evidence type="ECO:0000313" key="2">
    <source>
        <dbReference type="Proteomes" id="UP001152795"/>
    </source>
</evidence>
<organism evidence="1 2">
    <name type="scientific">Paramuricea clavata</name>
    <name type="common">Red gorgonian</name>
    <name type="synonym">Violescent sea-whip</name>
    <dbReference type="NCBI Taxonomy" id="317549"/>
    <lineage>
        <taxon>Eukaryota</taxon>
        <taxon>Metazoa</taxon>
        <taxon>Cnidaria</taxon>
        <taxon>Anthozoa</taxon>
        <taxon>Octocorallia</taxon>
        <taxon>Malacalcyonacea</taxon>
        <taxon>Plexauridae</taxon>
        <taxon>Paramuricea</taxon>
    </lineage>
</organism>
<dbReference type="AlphaFoldDB" id="A0A6S7FM20"/>
<dbReference type="SMART" id="SM00394">
    <property type="entry name" value="RIIa"/>
    <property type="match status" value="1"/>
</dbReference>
<dbReference type="InterPro" id="IPR059162">
    <property type="entry name" value="RIIAD1"/>
</dbReference>
<dbReference type="Gene3D" id="1.20.890.10">
    <property type="entry name" value="cAMP-dependent protein kinase regulatory subunit, dimerization-anchoring domain"/>
    <property type="match status" value="1"/>
</dbReference>
<comment type="caution">
    <text evidence="1">The sequence shown here is derived from an EMBL/GenBank/DDBJ whole genome shotgun (WGS) entry which is preliminary data.</text>
</comment>
<dbReference type="OrthoDB" id="10249338at2759"/>
<name>A0A6S7FM20_PARCT</name>
<reference evidence="1" key="1">
    <citation type="submission" date="2020-04" db="EMBL/GenBank/DDBJ databases">
        <authorList>
            <person name="Alioto T."/>
            <person name="Alioto T."/>
            <person name="Gomez Garrido J."/>
        </authorList>
    </citation>
    <scope>NUCLEOTIDE SEQUENCE</scope>
    <source>
        <strain evidence="1">A484AB</strain>
    </source>
</reference>
<proteinExistence type="predicted"/>
<dbReference type="CDD" id="cd22971">
    <property type="entry name" value="DD_RIIAD1"/>
    <property type="match status" value="1"/>
</dbReference>
<sequence length="107" mass="12272">MAAKLSNISGLGDNDDGALTAEQQSKLNDFKIETRLANEKYLRNHTEISHVLQMFTKEVLTKRPENIREFAAGYFSDKDLKDRVQEENLESYVRKFDHPASDVPLTQ</sequence>